<keyword evidence="2" id="KW-1185">Reference proteome</keyword>
<dbReference type="EMBL" id="BQNB010021414">
    <property type="protein sequence ID" value="GJU06153.1"/>
    <property type="molecule type" value="Genomic_DNA"/>
</dbReference>
<protein>
    <submittedName>
        <fullName evidence="1">Uncharacterized protein</fullName>
    </submittedName>
</protein>
<proteinExistence type="predicted"/>
<dbReference type="Proteomes" id="UP001151760">
    <property type="component" value="Unassembled WGS sequence"/>
</dbReference>
<sequence>MLRHRSQFHPLSVGSCLLREYYSEGPRLAFTKSYECLASAPLACTARQMVFSSPWLTPKKESGSPLQTALVCFSNPLIVLRVAKNPMCVHSHLLVTKEWTSPGGYGSCKDLRDKFR</sequence>
<organism evidence="1 2">
    <name type="scientific">Tanacetum coccineum</name>
    <dbReference type="NCBI Taxonomy" id="301880"/>
    <lineage>
        <taxon>Eukaryota</taxon>
        <taxon>Viridiplantae</taxon>
        <taxon>Streptophyta</taxon>
        <taxon>Embryophyta</taxon>
        <taxon>Tracheophyta</taxon>
        <taxon>Spermatophyta</taxon>
        <taxon>Magnoliopsida</taxon>
        <taxon>eudicotyledons</taxon>
        <taxon>Gunneridae</taxon>
        <taxon>Pentapetalae</taxon>
        <taxon>asterids</taxon>
        <taxon>campanulids</taxon>
        <taxon>Asterales</taxon>
        <taxon>Asteraceae</taxon>
        <taxon>Asteroideae</taxon>
        <taxon>Anthemideae</taxon>
        <taxon>Anthemidinae</taxon>
        <taxon>Tanacetum</taxon>
    </lineage>
</organism>
<comment type="caution">
    <text evidence="1">The sequence shown here is derived from an EMBL/GenBank/DDBJ whole genome shotgun (WGS) entry which is preliminary data.</text>
</comment>
<accession>A0ABQ5J3X3</accession>
<reference evidence="1" key="1">
    <citation type="journal article" date="2022" name="Int. J. Mol. Sci.">
        <title>Draft Genome of Tanacetum Coccineum: Genomic Comparison of Closely Related Tanacetum-Family Plants.</title>
        <authorList>
            <person name="Yamashiro T."/>
            <person name="Shiraishi A."/>
            <person name="Nakayama K."/>
            <person name="Satake H."/>
        </authorList>
    </citation>
    <scope>NUCLEOTIDE SEQUENCE</scope>
</reference>
<evidence type="ECO:0000313" key="2">
    <source>
        <dbReference type="Proteomes" id="UP001151760"/>
    </source>
</evidence>
<gene>
    <name evidence="1" type="ORF">Tco_1122583</name>
</gene>
<name>A0ABQ5J3X3_9ASTR</name>
<reference evidence="1" key="2">
    <citation type="submission" date="2022-01" db="EMBL/GenBank/DDBJ databases">
        <authorList>
            <person name="Yamashiro T."/>
            <person name="Shiraishi A."/>
            <person name="Satake H."/>
            <person name="Nakayama K."/>
        </authorList>
    </citation>
    <scope>NUCLEOTIDE SEQUENCE</scope>
</reference>
<dbReference type="PROSITE" id="PS51257">
    <property type="entry name" value="PROKAR_LIPOPROTEIN"/>
    <property type="match status" value="1"/>
</dbReference>
<evidence type="ECO:0000313" key="1">
    <source>
        <dbReference type="EMBL" id="GJU06153.1"/>
    </source>
</evidence>